<feature type="domain" description="Extensin-like C-terminal" evidence="2">
    <location>
        <begin position="149"/>
        <end position="240"/>
    </location>
</feature>
<proteinExistence type="predicted"/>
<evidence type="ECO:0000259" key="2">
    <source>
        <dbReference type="Pfam" id="PF06904"/>
    </source>
</evidence>
<comment type="caution">
    <text evidence="3">The sequence shown here is derived from an EMBL/GenBank/DDBJ whole genome shotgun (WGS) entry which is preliminary data.</text>
</comment>
<feature type="compositionally biased region" description="Low complexity" evidence="1">
    <location>
        <begin position="118"/>
        <end position="137"/>
    </location>
</feature>
<protein>
    <recommendedName>
        <fullName evidence="2">Extensin-like C-terminal domain-containing protein</fullName>
    </recommendedName>
</protein>
<organism evidence="3 4">
    <name type="scientific">Sorangium cellulosum</name>
    <name type="common">Polyangium cellulosum</name>
    <dbReference type="NCBI Taxonomy" id="56"/>
    <lineage>
        <taxon>Bacteria</taxon>
        <taxon>Pseudomonadati</taxon>
        <taxon>Myxococcota</taxon>
        <taxon>Polyangia</taxon>
        <taxon>Polyangiales</taxon>
        <taxon>Polyangiaceae</taxon>
        <taxon>Sorangium</taxon>
    </lineage>
</organism>
<dbReference type="Pfam" id="PF06904">
    <property type="entry name" value="Extensin-like_C"/>
    <property type="match status" value="1"/>
</dbReference>
<evidence type="ECO:0000313" key="3">
    <source>
        <dbReference type="EMBL" id="KYF92012.1"/>
    </source>
</evidence>
<reference evidence="3 4" key="1">
    <citation type="submission" date="2014-02" db="EMBL/GenBank/DDBJ databases">
        <title>The small core and large imbalanced accessory genome model reveals a collaborative survival strategy of Sorangium cellulosum strains in nature.</title>
        <authorList>
            <person name="Han K."/>
            <person name="Peng R."/>
            <person name="Blom J."/>
            <person name="Li Y.-Z."/>
        </authorList>
    </citation>
    <scope>NUCLEOTIDE SEQUENCE [LARGE SCALE GENOMIC DNA]</scope>
    <source>
        <strain evidence="3 4">So0011-07</strain>
    </source>
</reference>
<dbReference type="AlphaFoldDB" id="A0A150SHQ1"/>
<gene>
    <name evidence="3" type="ORF">BE17_23760</name>
</gene>
<name>A0A150SHQ1_SORCE</name>
<dbReference type="InterPro" id="IPR009683">
    <property type="entry name" value="Extensin-like_C"/>
</dbReference>
<dbReference type="Proteomes" id="UP000075635">
    <property type="component" value="Unassembled WGS sequence"/>
</dbReference>
<sequence>WSVASRAATYGGLSSDACDREMKRRGIPHAPAARGAPLVDRPVRLTGALHGVTFRGDGVAKPRSTSPFDIADCRLVLALDDLAAFLATRGIAEVVHFSMHRPAPAGAVAPKKKKKAQAKPQASKKAPKGAGKAAKPGGRPPKKPAPAPARPSQHALGLAIDVAALVKADGTRLEVKADWHGALGAPPCGPGSEPKEPTPQAIELREIICAVHASGLFNVVLTPNANEAHADHFHFDIKRDAHYFLLE</sequence>
<accession>A0A150SHQ1</accession>
<dbReference type="EMBL" id="JEMB01000962">
    <property type="protein sequence ID" value="KYF92012.1"/>
    <property type="molecule type" value="Genomic_DNA"/>
</dbReference>
<evidence type="ECO:0000256" key="1">
    <source>
        <dbReference type="SAM" id="MobiDB-lite"/>
    </source>
</evidence>
<feature type="non-terminal residue" evidence="3">
    <location>
        <position position="1"/>
    </location>
</feature>
<evidence type="ECO:0000313" key="4">
    <source>
        <dbReference type="Proteomes" id="UP000075635"/>
    </source>
</evidence>
<feature type="region of interest" description="Disordered" evidence="1">
    <location>
        <begin position="104"/>
        <end position="153"/>
    </location>
</feature>